<dbReference type="InterPro" id="IPR012944">
    <property type="entry name" value="SusD_RagB_dom"/>
</dbReference>
<dbReference type="RefSeq" id="WP_232324736.1">
    <property type="nucleotide sequence ID" value="NZ_CP014504.1"/>
</dbReference>
<dbReference type="KEGG" id="pcm:AY601_2199"/>
<evidence type="ECO:0000256" key="2">
    <source>
        <dbReference type="ARBA" id="ARBA00006275"/>
    </source>
</evidence>
<feature type="domain" description="SusD-like N-terminal" evidence="7">
    <location>
        <begin position="99"/>
        <end position="219"/>
    </location>
</feature>
<dbReference type="PROSITE" id="PS51257">
    <property type="entry name" value="PROKAR_LIPOPROTEIN"/>
    <property type="match status" value="1"/>
</dbReference>
<protein>
    <submittedName>
        <fullName evidence="8">Putative outer membrane protein</fullName>
    </submittedName>
</protein>
<keyword evidence="3" id="KW-0732">Signal</keyword>
<dbReference type="EMBL" id="CP014504">
    <property type="protein sequence ID" value="AMP99097.1"/>
    <property type="molecule type" value="Genomic_DNA"/>
</dbReference>
<dbReference type="InterPro" id="IPR033985">
    <property type="entry name" value="SusD-like_N"/>
</dbReference>
<dbReference type="Pfam" id="PF14322">
    <property type="entry name" value="SusD-like_3"/>
    <property type="match status" value="1"/>
</dbReference>
<dbReference type="PATRIC" id="fig|188932.3.peg.2304"/>
<comment type="subcellular location">
    <subcellularLocation>
        <location evidence="1">Cell outer membrane</location>
    </subcellularLocation>
</comment>
<reference evidence="8 9" key="1">
    <citation type="submission" date="2016-03" db="EMBL/GenBank/DDBJ databases">
        <title>Complete genome sequence of Pedobacter cryoconitis PAMC 27485.</title>
        <authorList>
            <person name="Lee J."/>
            <person name="Kim O.-S."/>
        </authorList>
    </citation>
    <scope>NUCLEOTIDE SEQUENCE [LARGE SCALE GENOMIC DNA]</scope>
    <source>
        <strain evidence="8 9">PAMC 27485</strain>
    </source>
</reference>
<dbReference type="Gene3D" id="1.25.40.390">
    <property type="match status" value="1"/>
</dbReference>
<dbReference type="InterPro" id="IPR011990">
    <property type="entry name" value="TPR-like_helical_dom_sf"/>
</dbReference>
<evidence type="ECO:0000256" key="3">
    <source>
        <dbReference type="ARBA" id="ARBA00022729"/>
    </source>
</evidence>
<proteinExistence type="inferred from homology"/>
<evidence type="ECO:0000256" key="4">
    <source>
        <dbReference type="ARBA" id="ARBA00023136"/>
    </source>
</evidence>
<dbReference type="GO" id="GO:0009279">
    <property type="term" value="C:cell outer membrane"/>
    <property type="evidence" value="ECO:0007669"/>
    <property type="project" value="UniProtKB-SubCell"/>
</dbReference>
<comment type="similarity">
    <text evidence="2">Belongs to the SusD family.</text>
</comment>
<dbReference type="SUPFAM" id="SSF48452">
    <property type="entry name" value="TPR-like"/>
    <property type="match status" value="1"/>
</dbReference>
<evidence type="ECO:0000256" key="5">
    <source>
        <dbReference type="ARBA" id="ARBA00023237"/>
    </source>
</evidence>
<feature type="domain" description="RagB/SusD" evidence="6">
    <location>
        <begin position="296"/>
        <end position="631"/>
    </location>
</feature>
<name>A0A127VD06_9SPHI</name>
<dbReference type="Proteomes" id="UP000071561">
    <property type="component" value="Chromosome"/>
</dbReference>
<keyword evidence="4" id="KW-0472">Membrane</keyword>
<gene>
    <name evidence="8" type="ORF">AY601_2199</name>
</gene>
<evidence type="ECO:0000256" key="1">
    <source>
        <dbReference type="ARBA" id="ARBA00004442"/>
    </source>
</evidence>
<evidence type="ECO:0000259" key="6">
    <source>
        <dbReference type="Pfam" id="PF07980"/>
    </source>
</evidence>
<dbReference type="Pfam" id="PF07980">
    <property type="entry name" value="SusD_RagB"/>
    <property type="match status" value="1"/>
</dbReference>
<evidence type="ECO:0000259" key="7">
    <source>
        <dbReference type="Pfam" id="PF14322"/>
    </source>
</evidence>
<evidence type="ECO:0000313" key="9">
    <source>
        <dbReference type="Proteomes" id="UP000071561"/>
    </source>
</evidence>
<organism evidence="8 9">
    <name type="scientific">Pedobacter cryoconitis</name>
    <dbReference type="NCBI Taxonomy" id="188932"/>
    <lineage>
        <taxon>Bacteria</taxon>
        <taxon>Pseudomonadati</taxon>
        <taxon>Bacteroidota</taxon>
        <taxon>Sphingobacteriia</taxon>
        <taxon>Sphingobacteriales</taxon>
        <taxon>Sphingobacteriaceae</taxon>
        <taxon>Pedobacter</taxon>
    </lineage>
</organism>
<sequence>MMKNIYTVLTFAALLLTGACKKDSAFLDVPPKQIIPEEVAFSDPALVLSVLGDLYNRQLDFSSLDGDGWRSFVDFSEAFPSENGSYNIVQRTGWGYGEWGNWDYGYIRDMNLFIKRATAATKLTETDKARFIAEARFLRANFYFELVKRMGGVPLITEPMQYDYSGNVTNLQVPRSKESEIYDFVISEAEAIKDILPKDVNQKSRASKGAALAMEARAALYAGSIAKYGFKTPQVTLPGAEVGIAAGLAGGYYQKALSAAQEIINGQAGAYQLYKVLPDLSDNFAAVFLDKSSVNQESIFIEDFKVNSAKVHGFTTNNQPFSISDEGLDAGRLNPSLNLVQAFEKLDNTYAPIATKDGQGNPVYYTNQLDAFAGRDARLAGTILLPNGAFKGKNVDVWAGYQLADGSILTSDDASHLAKLPGTDVAVQVVGKDGPVNGQEFRSQTGFYIRKYLDPQVGSGRRGRQSDVAFIRYRYAEVLLNAAEAAFELGMGGVADGYINQVRARAGLTKAIQGVTFDQIVHERRVELVFEGHTLFDMKRWRLAHIVWDGSQMSVSQLVSNIGLSTKKNTQPYGLWPYKYYNPGNPNHGKWLFKEVLPTAVTGANMFQMGNYYSNIDNNVLAANPKIVKQPNQ</sequence>
<evidence type="ECO:0000313" key="8">
    <source>
        <dbReference type="EMBL" id="AMP99097.1"/>
    </source>
</evidence>
<dbReference type="AlphaFoldDB" id="A0A127VD06"/>
<keyword evidence="5" id="KW-0998">Cell outer membrane</keyword>
<keyword evidence="9" id="KW-1185">Reference proteome</keyword>
<accession>A0A127VD06</accession>